<comment type="caution">
    <text evidence="1">The sequence shown here is derived from an EMBL/GenBank/DDBJ whole genome shotgun (WGS) entry which is preliminary data.</text>
</comment>
<name>A0A9N8VU41_9GLOM</name>
<gene>
    <name evidence="1" type="ORF">AMORRO_LOCUS1350</name>
</gene>
<organism evidence="1 2">
    <name type="scientific">Acaulospora morrowiae</name>
    <dbReference type="NCBI Taxonomy" id="94023"/>
    <lineage>
        <taxon>Eukaryota</taxon>
        <taxon>Fungi</taxon>
        <taxon>Fungi incertae sedis</taxon>
        <taxon>Mucoromycota</taxon>
        <taxon>Glomeromycotina</taxon>
        <taxon>Glomeromycetes</taxon>
        <taxon>Diversisporales</taxon>
        <taxon>Acaulosporaceae</taxon>
        <taxon>Acaulospora</taxon>
    </lineage>
</organism>
<sequence length="207" mass="24496">MGLPQRGYTLERFAASTTSTFQKMENGINQILDRVFEYSTEYDMDTFLTICDLGKSLAQPLAAFPDQMLVRLHRNKAHLNRVYKKLEIFETQVDDYEGYIDDYEIFVEELRVWNEKLSREFDAGMKVVIDRLDEIGERDLNKIFSLIESAESRKQEEENDLYYTGDYEIDGDVRDLKPTFYANRSIEYYFLAFCTYLWAESVYKITV</sequence>
<dbReference type="EMBL" id="CAJVPV010000500">
    <property type="protein sequence ID" value="CAG8460014.1"/>
    <property type="molecule type" value="Genomic_DNA"/>
</dbReference>
<proteinExistence type="predicted"/>
<keyword evidence="2" id="KW-1185">Reference proteome</keyword>
<reference evidence="1" key="1">
    <citation type="submission" date="2021-06" db="EMBL/GenBank/DDBJ databases">
        <authorList>
            <person name="Kallberg Y."/>
            <person name="Tangrot J."/>
            <person name="Rosling A."/>
        </authorList>
    </citation>
    <scope>NUCLEOTIDE SEQUENCE</scope>
    <source>
        <strain evidence="1">CL551</strain>
    </source>
</reference>
<protein>
    <submittedName>
        <fullName evidence="1">16433_t:CDS:1</fullName>
    </submittedName>
</protein>
<evidence type="ECO:0000313" key="1">
    <source>
        <dbReference type="EMBL" id="CAG8460014.1"/>
    </source>
</evidence>
<dbReference type="Proteomes" id="UP000789342">
    <property type="component" value="Unassembled WGS sequence"/>
</dbReference>
<accession>A0A9N8VU41</accession>
<dbReference type="OrthoDB" id="2408091at2759"/>
<dbReference type="AlphaFoldDB" id="A0A9N8VU41"/>
<evidence type="ECO:0000313" key="2">
    <source>
        <dbReference type="Proteomes" id="UP000789342"/>
    </source>
</evidence>